<evidence type="ECO:0000256" key="5">
    <source>
        <dbReference type="ARBA" id="ARBA00022801"/>
    </source>
</evidence>
<evidence type="ECO:0000313" key="15">
    <source>
        <dbReference type="Proteomes" id="UP000298337"/>
    </source>
</evidence>
<dbReference type="PANTHER" id="PTHR30153">
    <property type="entry name" value="REPLICATIVE DNA HELICASE DNAB"/>
    <property type="match status" value="1"/>
</dbReference>
<evidence type="ECO:0000256" key="1">
    <source>
        <dbReference type="ARBA" id="ARBA00008428"/>
    </source>
</evidence>
<evidence type="ECO:0000256" key="4">
    <source>
        <dbReference type="ARBA" id="ARBA00022741"/>
    </source>
</evidence>
<keyword evidence="2 12" id="KW-0639">Primosome</keyword>
<dbReference type="PROSITE" id="PS51199">
    <property type="entry name" value="SF4_HELICASE"/>
    <property type="match status" value="1"/>
</dbReference>
<dbReference type="GO" id="GO:0005829">
    <property type="term" value="C:cytosol"/>
    <property type="evidence" value="ECO:0007669"/>
    <property type="project" value="TreeGrafter"/>
</dbReference>
<evidence type="ECO:0000256" key="7">
    <source>
        <dbReference type="ARBA" id="ARBA00022840"/>
    </source>
</evidence>
<keyword evidence="7 12" id="KW-0067">ATP-binding</keyword>
<comment type="function">
    <text evidence="12">The main replicative DNA helicase, it participates in initiation and elongation during chromosome replication. Travels ahead of the DNA replisome, separating dsDNA into templates for DNA synthesis. A processive ATP-dependent 5'-3' DNA helicase it has DNA-dependent ATPase activity.</text>
</comment>
<reference evidence="14 15" key="1">
    <citation type="submission" date="2019-04" db="EMBL/GenBank/DDBJ databases">
        <authorList>
            <person name="Feng G."/>
            <person name="Zhang J."/>
            <person name="Zhu H."/>
        </authorList>
    </citation>
    <scope>NUCLEOTIDE SEQUENCE [LARGE SCALE GENOMIC DNA]</scope>
    <source>
        <strain evidence="14 15">92R-1</strain>
    </source>
</reference>
<keyword evidence="3 12" id="KW-0235">DNA replication</keyword>
<dbReference type="SUPFAM" id="SSF52540">
    <property type="entry name" value="P-loop containing nucleoside triphosphate hydrolases"/>
    <property type="match status" value="1"/>
</dbReference>
<comment type="caution">
    <text evidence="14">The sequence shown here is derived from an EMBL/GenBank/DDBJ whole genome shotgun (WGS) entry which is preliminary data.</text>
</comment>
<dbReference type="InterPro" id="IPR007694">
    <property type="entry name" value="DNA_helicase_DnaB-like_C"/>
</dbReference>
<evidence type="ECO:0000256" key="12">
    <source>
        <dbReference type="RuleBase" id="RU362085"/>
    </source>
</evidence>
<evidence type="ECO:0000256" key="8">
    <source>
        <dbReference type="ARBA" id="ARBA00023125"/>
    </source>
</evidence>
<sequence>MTALNYTHVAPHSDQTEELVLAAMLIEADPLRQALGLLRGNEEIFYQPKHRVLFQAAVRLHNAGQAVDLQSMVWQLQKDGKMSLFGETVGLGAAALAELSFKASTAAHLATHCQELIELYTKRKIAELARRLVNHAYDPMQDPVELLAQAQGTLNQLTDSLQARRAVQAGSLVAEVIDELGRAVQRGNSLTGVPSGLNALDRVTSGFQDEDLIIIAARPGMGKTSLALSCARHAAGAGYPGAFFTLEMGNKQLVRKMIATEAKVTTSQILRGDLDGGLDEVAEIARKAQPLYTLPLYLDDSPGISISEMRTKATKMKAEQGIRFIICDYLQLMQGDNTGKGKGNREQEIASISRGLKLIAKELKLPVIALAQLSRSVEQRGGEKKPMLSDLRESGAIEQDADMIIFPYRPEYYGIKEDEMGNPTHNLTELIIAKHRNGPLESPVVKSVMSTGTYSDLEEGPAPAGERPMYVEGEKVNLGRLPQSTDFMPDESDPGF</sequence>
<accession>A0A4Z0P6U3</accession>
<gene>
    <name evidence="14" type="primary">dnaB</name>
    <name evidence="14" type="ORF">EU556_08225</name>
</gene>
<dbReference type="GO" id="GO:1990077">
    <property type="term" value="C:primosome complex"/>
    <property type="evidence" value="ECO:0007669"/>
    <property type="project" value="UniProtKB-UniRule"/>
</dbReference>
<keyword evidence="5 12" id="KW-0378">Hydrolase</keyword>
<dbReference type="RefSeq" id="WP_135433083.1">
    <property type="nucleotide sequence ID" value="NZ_SRLA01000002.1"/>
</dbReference>
<proteinExistence type="inferred from homology"/>
<dbReference type="InterPro" id="IPR016136">
    <property type="entry name" value="DNA_helicase_N/primase_C"/>
</dbReference>
<evidence type="ECO:0000256" key="2">
    <source>
        <dbReference type="ARBA" id="ARBA00022515"/>
    </source>
</evidence>
<dbReference type="SUPFAM" id="SSF48024">
    <property type="entry name" value="N-terminal domain of DnaB helicase"/>
    <property type="match status" value="1"/>
</dbReference>
<evidence type="ECO:0000256" key="6">
    <source>
        <dbReference type="ARBA" id="ARBA00022806"/>
    </source>
</evidence>
<dbReference type="EC" id="5.6.2.3" evidence="11 12"/>
<feature type="domain" description="SF4 helicase" evidence="13">
    <location>
        <begin position="186"/>
        <end position="461"/>
    </location>
</feature>
<keyword evidence="9" id="KW-0413">Isomerase</keyword>
<evidence type="ECO:0000256" key="10">
    <source>
        <dbReference type="ARBA" id="ARBA00048954"/>
    </source>
</evidence>
<dbReference type="Gene3D" id="3.40.50.300">
    <property type="entry name" value="P-loop containing nucleotide triphosphate hydrolases"/>
    <property type="match status" value="1"/>
</dbReference>
<organism evidence="14 15">
    <name type="scientific">Hymenobacter fodinae</name>
    <dbReference type="NCBI Taxonomy" id="2510796"/>
    <lineage>
        <taxon>Bacteria</taxon>
        <taxon>Pseudomonadati</taxon>
        <taxon>Bacteroidota</taxon>
        <taxon>Cytophagia</taxon>
        <taxon>Cytophagales</taxon>
        <taxon>Hymenobacteraceae</taxon>
        <taxon>Hymenobacter</taxon>
    </lineage>
</organism>
<comment type="catalytic activity">
    <reaction evidence="10 12">
        <text>ATP + H2O = ADP + phosphate + H(+)</text>
        <dbReference type="Rhea" id="RHEA:13065"/>
        <dbReference type="ChEBI" id="CHEBI:15377"/>
        <dbReference type="ChEBI" id="CHEBI:15378"/>
        <dbReference type="ChEBI" id="CHEBI:30616"/>
        <dbReference type="ChEBI" id="CHEBI:43474"/>
        <dbReference type="ChEBI" id="CHEBI:456216"/>
        <dbReference type="EC" id="5.6.2.3"/>
    </reaction>
</comment>
<keyword evidence="4 12" id="KW-0547">Nucleotide-binding</keyword>
<dbReference type="GO" id="GO:0006269">
    <property type="term" value="P:DNA replication, synthesis of primer"/>
    <property type="evidence" value="ECO:0007669"/>
    <property type="project" value="UniProtKB-UniRule"/>
</dbReference>
<evidence type="ECO:0000256" key="9">
    <source>
        <dbReference type="ARBA" id="ARBA00023235"/>
    </source>
</evidence>
<dbReference type="GO" id="GO:0043139">
    <property type="term" value="F:5'-3' DNA helicase activity"/>
    <property type="evidence" value="ECO:0007669"/>
    <property type="project" value="UniProtKB-EC"/>
</dbReference>
<dbReference type="CDD" id="cd00984">
    <property type="entry name" value="DnaB_C"/>
    <property type="match status" value="1"/>
</dbReference>
<dbReference type="InterPro" id="IPR036185">
    <property type="entry name" value="DNA_heli_DnaB-like_N_sf"/>
</dbReference>
<name>A0A4Z0P6U3_9BACT</name>
<evidence type="ECO:0000256" key="3">
    <source>
        <dbReference type="ARBA" id="ARBA00022705"/>
    </source>
</evidence>
<protein>
    <recommendedName>
        <fullName evidence="11 12">Replicative DNA helicase</fullName>
        <ecNumber evidence="11 12">5.6.2.3</ecNumber>
    </recommendedName>
</protein>
<evidence type="ECO:0000313" key="14">
    <source>
        <dbReference type="EMBL" id="TGE07730.1"/>
    </source>
</evidence>
<dbReference type="GO" id="GO:0005524">
    <property type="term" value="F:ATP binding"/>
    <property type="evidence" value="ECO:0007669"/>
    <property type="project" value="UniProtKB-UniRule"/>
</dbReference>
<dbReference type="InterPro" id="IPR007692">
    <property type="entry name" value="DNA_helicase_DnaB"/>
</dbReference>
<dbReference type="OrthoDB" id="9773982at2"/>
<comment type="similarity">
    <text evidence="1 12">Belongs to the helicase family. DnaB subfamily.</text>
</comment>
<dbReference type="InterPro" id="IPR007693">
    <property type="entry name" value="DNA_helicase_DnaB-like_N"/>
</dbReference>
<dbReference type="InterPro" id="IPR003593">
    <property type="entry name" value="AAA+_ATPase"/>
</dbReference>
<dbReference type="GO" id="GO:0003677">
    <property type="term" value="F:DNA binding"/>
    <property type="evidence" value="ECO:0007669"/>
    <property type="project" value="UniProtKB-UniRule"/>
</dbReference>
<dbReference type="Gene3D" id="1.10.860.10">
    <property type="entry name" value="DNAb Helicase, Chain A"/>
    <property type="match status" value="1"/>
</dbReference>
<dbReference type="Pfam" id="PF00772">
    <property type="entry name" value="DnaB"/>
    <property type="match status" value="1"/>
</dbReference>
<dbReference type="NCBIfam" id="TIGR00665">
    <property type="entry name" value="DnaB"/>
    <property type="match status" value="1"/>
</dbReference>
<dbReference type="SMART" id="SM00382">
    <property type="entry name" value="AAA"/>
    <property type="match status" value="1"/>
</dbReference>
<evidence type="ECO:0000256" key="11">
    <source>
        <dbReference type="NCBIfam" id="TIGR00665"/>
    </source>
</evidence>
<dbReference type="Pfam" id="PF03796">
    <property type="entry name" value="DnaB_C"/>
    <property type="match status" value="1"/>
</dbReference>
<keyword evidence="8 12" id="KW-0238">DNA-binding</keyword>
<keyword evidence="15" id="KW-1185">Reference proteome</keyword>
<evidence type="ECO:0000259" key="13">
    <source>
        <dbReference type="PROSITE" id="PS51199"/>
    </source>
</evidence>
<dbReference type="EMBL" id="SRLA01000002">
    <property type="protein sequence ID" value="TGE07730.1"/>
    <property type="molecule type" value="Genomic_DNA"/>
</dbReference>
<dbReference type="PANTHER" id="PTHR30153:SF2">
    <property type="entry name" value="REPLICATIVE DNA HELICASE"/>
    <property type="match status" value="1"/>
</dbReference>
<dbReference type="Proteomes" id="UP000298337">
    <property type="component" value="Unassembled WGS sequence"/>
</dbReference>
<dbReference type="InterPro" id="IPR027417">
    <property type="entry name" value="P-loop_NTPase"/>
</dbReference>
<dbReference type="GO" id="GO:0016887">
    <property type="term" value="F:ATP hydrolysis activity"/>
    <property type="evidence" value="ECO:0007669"/>
    <property type="project" value="RHEA"/>
</dbReference>
<keyword evidence="6 12" id="KW-0347">Helicase</keyword>
<dbReference type="AlphaFoldDB" id="A0A4Z0P6U3"/>